<dbReference type="Proteomes" id="UP000324222">
    <property type="component" value="Unassembled WGS sequence"/>
</dbReference>
<name>A0A5B7I061_PORTR</name>
<proteinExistence type="predicted"/>
<comment type="caution">
    <text evidence="1">The sequence shown here is derived from an EMBL/GenBank/DDBJ whole genome shotgun (WGS) entry which is preliminary data.</text>
</comment>
<gene>
    <name evidence="1" type="ORF">E2C01_073208</name>
</gene>
<evidence type="ECO:0000313" key="2">
    <source>
        <dbReference type="Proteomes" id="UP000324222"/>
    </source>
</evidence>
<protein>
    <submittedName>
        <fullName evidence="1">Uncharacterized protein</fullName>
    </submittedName>
</protein>
<dbReference type="EMBL" id="VSRR010049166">
    <property type="protein sequence ID" value="MPC78711.1"/>
    <property type="molecule type" value="Genomic_DNA"/>
</dbReference>
<evidence type="ECO:0000313" key="1">
    <source>
        <dbReference type="EMBL" id="MPC78711.1"/>
    </source>
</evidence>
<sequence length="52" mass="5865">MKTTKSLTISKPINKSGFGDVSFISVPLANSIRSLWRLVTEWPYSFLPFCCP</sequence>
<keyword evidence="2" id="KW-1185">Reference proteome</keyword>
<organism evidence="1 2">
    <name type="scientific">Portunus trituberculatus</name>
    <name type="common">Swimming crab</name>
    <name type="synonym">Neptunus trituberculatus</name>
    <dbReference type="NCBI Taxonomy" id="210409"/>
    <lineage>
        <taxon>Eukaryota</taxon>
        <taxon>Metazoa</taxon>
        <taxon>Ecdysozoa</taxon>
        <taxon>Arthropoda</taxon>
        <taxon>Crustacea</taxon>
        <taxon>Multicrustacea</taxon>
        <taxon>Malacostraca</taxon>
        <taxon>Eumalacostraca</taxon>
        <taxon>Eucarida</taxon>
        <taxon>Decapoda</taxon>
        <taxon>Pleocyemata</taxon>
        <taxon>Brachyura</taxon>
        <taxon>Eubrachyura</taxon>
        <taxon>Portunoidea</taxon>
        <taxon>Portunidae</taxon>
        <taxon>Portuninae</taxon>
        <taxon>Portunus</taxon>
    </lineage>
</organism>
<accession>A0A5B7I061</accession>
<dbReference type="AlphaFoldDB" id="A0A5B7I061"/>
<reference evidence="1 2" key="1">
    <citation type="submission" date="2019-05" db="EMBL/GenBank/DDBJ databases">
        <title>Another draft genome of Portunus trituberculatus and its Hox gene families provides insights of decapod evolution.</title>
        <authorList>
            <person name="Jeong J.-H."/>
            <person name="Song I."/>
            <person name="Kim S."/>
            <person name="Choi T."/>
            <person name="Kim D."/>
            <person name="Ryu S."/>
            <person name="Kim W."/>
        </authorList>
    </citation>
    <scope>NUCLEOTIDE SEQUENCE [LARGE SCALE GENOMIC DNA]</scope>
    <source>
        <tissue evidence="1">Muscle</tissue>
    </source>
</reference>